<dbReference type="InterPro" id="IPR013324">
    <property type="entry name" value="RNA_pol_sigma_r3/r4-like"/>
</dbReference>
<dbReference type="Gene3D" id="1.10.10.10">
    <property type="entry name" value="Winged helix-like DNA-binding domain superfamily/Winged helix DNA-binding domain"/>
    <property type="match status" value="1"/>
</dbReference>
<feature type="domain" description="RNA polymerase sigma-70 region 2" evidence="5">
    <location>
        <begin position="28"/>
        <end position="90"/>
    </location>
</feature>
<sequence length="199" mass="23876">METTSTPNDDKLLWQAFRLGDEVAFTSLYQRHVRVLYSYGKKLLPDDDAVEDLIQDLFIDLWQNRERLSDIDSPRFYLYRALRRRIYKALPANHPTAHNWETMPDDLLPVTLPEEFYIMEAESTRKQKQDLTHWLKALPVRQYEVLMLRYYEDFSYQEIAEILSIHEQSVRNLIQRAVLKLRQLSLHNILLAIFLNFFL</sequence>
<dbReference type="NCBIfam" id="TIGR02937">
    <property type="entry name" value="sigma70-ECF"/>
    <property type="match status" value="1"/>
</dbReference>
<dbReference type="InterPro" id="IPR036388">
    <property type="entry name" value="WH-like_DNA-bd_sf"/>
</dbReference>
<name>A0A3D8Y3N8_9BACT</name>
<dbReference type="Pfam" id="PF04542">
    <property type="entry name" value="Sigma70_r2"/>
    <property type="match status" value="1"/>
</dbReference>
<dbReference type="Gene3D" id="1.10.1740.10">
    <property type="match status" value="1"/>
</dbReference>
<evidence type="ECO:0000256" key="4">
    <source>
        <dbReference type="ARBA" id="ARBA00023163"/>
    </source>
</evidence>
<dbReference type="InterPro" id="IPR013325">
    <property type="entry name" value="RNA_pol_sigma_r2"/>
</dbReference>
<evidence type="ECO:0000256" key="3">
    <source>
        <dbReference type="ARBA" id="ARBA00023082"/>
    </source>
</evidence>
<evidence type="ECO:0000313" key="7">
    <source>
        <dbReference type="EMBL" id="REA56692.1"/>
    </source>
</evidence>
<dbReference type="SUPFAM" id="SSF88946">
    <property type="entry name" value="Sigma2 domain of RNA polymerase sigma factors"/>
    <property type="match status" value="1"/>
</dbReference>
<dbReference type="InterPro" id="IPR007627">
    <property type="entry name" value="RNA_pol_sigma70_r2"/>
</dbReference>
<protein>
    <submittedName>
        <fullName evidence="7">Sigma-70 family RNA polymerase sigma factor</fullName>
    </submittedName>
</protein>
<dbReference type="Pfam" id="PF08281">
    <property type="entry name" value="Sigma70_r4_2"/>
    <property type="match status" value="1"/>
</dbReference>
<proteinExistence type="inferred from homology"/>
<feature type="domain" description="RNA polymerase sigma factor 70 region 4 type 2" evidence="6">
    <location>
        <begin position="132"/>
        <end position="181"/>
    </location>
</feature>
<evidence type="ECO:0000313" key="8">
    <source>
        <dbReference type="Proteomes" id="UP000256373"/>
    </source>
</evidence>
<dbReference type="PANTHER" id="PTHR43133:SF46">
    <property type="entry name" value="RNA POLYMERASE SIGMA-70 FACTOR ECF SUBFAMILY"/>
    <property type="match status" value="1"/>
</dbReference>
<dbReference type="GO" id="GO:0003677">
    <property type="term" value="F:DNA binding"/>
    <property type="evidence" value="ECO:0007669"/>
    <property type="project" value="InterPro"/>
</dbReference>
<gene>
    <name evidence="7" type="ORF">DSL64_25995</name>
</gene>
<keyword evidence="8" id="KW-1185">Reference proteome</keyword>
<comment type="caution">
    <text evidence="7">The sequence shown here is derived from an EMBL/GenBank/DDBJ whole genome shotgun (WGS) entry which is preliminary data.</text>
</comment>
<comment type="similarity">
    <text evidence="1">Belongs to the sigma-70 factor family. ECF subfamily.</text>
</comment>
<dbReference type="AlphaFoldDB" id="A0A3D8Y3N8"/>
<keyword evidence="3" id="KW-0731">Sigma factor</keyword>
<dbReference type="EMBL" id="QNUL01000035">
    <property type="protein sequence ID" value="REA56692.1"/>
    <property type="molecule type" value="Genomic_DNA"/>
</dbReference>
<evidence type="ECO:0000256" key="2">
    <source>
        <dbReference type="ARBA" id="ARBA00023015"/>
    </source>
</evidence>
<dbReference type="PANTHER" id="PTHR43133">
    <property type="entry name" value="RNA POLYMERASE ECF-TYPE SIGMA FACTO"/>
    <property type="match status" value="1"/>
</dbReference>
<dbReference type="SUPFAM" id="SSF88659">
    <property type="entry name" value="Sigma3 and sigma4 domains of RNA polymerase sigma factors"/>
    <property type="match status" value="1"/>
</dbReference>
<evidence type="ECO:0000256" key="1">
    <source>
        <dbReference type="ARBA" id="ARBA00010641"/>
    </source>
</evidence>
<dbReference type="CDD" id="cd06171">
    <property type="entry name" value="Sigma70_r4"/>
    <property type="match status" value="1"/>
</dbReference>
<evidence type="ECO:0000259" key="6">
    <source>
        <dbReference type="Pfam" id="PF08281"/>
    </source>
</evidence>
<keyword evidence="4" id="KW-0804">Transcription</keyword>
<dbReference type="InterPro" id="IPR014284">
    <property type="entry name" value="RNA_pol_sigma-70_dom"/>
</dbReference>
<accession>A0A3D8Y3N8</accession>
<evidence type="ECO:0000259" key="5">
    <source>
        <dbReference type="Pfam" id="PF04542"/>
    </source>
</evidence>
<dbReference type="Proteomes" id="UP000256373">
    <property type="component" value="Unassembled WGS sequence"/>
</dbReference>
<keyword evidence="2" id="KW-0805">Transcription regulation</keyword>
<dbReference type="InterPro" id="IPR013249">
    <property type="entry name" value="RNA_pol_sigma70_r4_t2"/>
</dbReference>
<dbReference type="GO" id="GO:0006352">
    <property type="term" value="P:DNA-templated transcription initiation"/>
    <property type="evidence" value="ECO:0007669"/>
    <property type="project" value="InterPro"/>
</dbReference>
<dbReference type="RefSeq" id="WP_115833885.1">
    <property type="nucleotide sequence ID" value="NZ_QNUL01000035.1"/>
</dbReference>
<organism evidence="7 8">
    <name type="scientific">Dyadobacter luteus</name>
    <dbReference type="NCBI Taxonomy" id="2259619"/>
    <lineage>
        <taxon>Bacteria</taxon>
        <taxon>Pseudomonadati</taxon>
        <taxon>Bacteroidota</taxon>
        <taxon>Cytophagia</taxon>
        <taxon>Cytophagales</taxon>
        <taxon>Spirosomataceae</taxon>
        <taxon>Dyadobacter</taxon>
    </lineage>
</organism>
<reference evidence="7 8" key="1">
    <citation type="submission" date="2018-07" db="EMBL/GenBank/DDBJ databases">
        <title>Dyadobacter roseus sp. nov., isolated from rose rhizosphere soil.</title>
        <authorList>
            <person name="Chen L."/>
        </authorList>
    </citation>
    <scope>NUCLEOTIDE SEQUENCE [LARGE SCALE GENOMIC DNA]</scope>
    <source>
        <strain evidence="7 8">RS19</strain>
    </source>
</reference>
<dbReference type="GO" id="GO:0016987">
    <property type="term" value="F:sigma factor activity"/>
    <property type="evidence" value="ECO:0007669"/>
    <property type="project" value="UniProtKB-KW"/>
</dbReference>
<dbReference type="OrthoDB" id="9150024at2"/>
<dbReference type="InterPro" id="IPR039425">
    <property type="entry name" value="RNA_pol_sigma-70-like"/>
</dbReference>